<evidence type="ECO:0000256" key="1">
    <source>
        <dbReference type="ARBA" id="ARBA00009881"/>
    </source>
</evidence>
<sequence>MATTHAAGWTATAITKALNIQYPIIQAPCAGHTGADLIAAVCNAGGLGSLGAGMIPAAQLRTTIQSIREKTSRPFAVNLFCRAAKPPTHAELQKHYPGTDDVLNEIRTELNLPIPTEFQPRSPPFEDQVNVIVEERVPVVSFTFGLLPDSVLQRLWSAGIFLVGTATTVQEALALAGLDPSDPTRKADAIVAQGLEAGGHRGSFLKISNDDKHHQQLPVADLVKAIRSTQSNGRFPIPIIAAGGISSGADVYHAIHDWKADGAAIGTLFMMSKESTTPQGHRDYMLSAKTNAVEETKITTAITGKSVRSYPNQLMKRIEEASRKSGGEIPSYDIQSSKTKDIAAYATQNGIQDYMMLLSGVNAPLAAEYSEQGTLSAAEILNKLVKDVDATIASA</sequence>
<evidence type="ECO:0000256" key="4">
    <source>
        <dbReference type="ARBA" id="ARBA00023002"/>
    </source>
</evidence>
<protein>
    <submittedName>
        <fullName evidence="6">Uncharacterized protein</fullName>
    </submittedName>
</protein>
<dbReference type="InterPro" id="IPR013785">
    <property type="entry name" value="Aldolase_TIM"/>
</dbReference>
<dbReference type="SUPFAM" id="SSF51412">
    <property type="entry name" value="Inosine monophosphate dehydrogenase (IMPDH)"/>
    <property type="match status" value="1"/>
</dbReference>
<dbReference type="CDD" id="cd04730">
    <property type="entry name" value="NPD_like"/>
    <property type="match status" value="1"/>
</dbReference>
<evidence type="ECO:0000313" key="6">
    <source>
        <dbReference type="EMBL" id="GAN02751.1"/>
    </source>
</evidence>
<gene>
    <name evidence="6" type="ORF">MAM1_0027d02198</name>
</gene>
<dbReference type="PANTHER" id="PTHR42747:SF4">
    <property type="entry name" value="BLR1330 PROTEIN"/>
    <property type="match status" value="1"/>
</dbReference>
<keyword evidence="3" id="KW-0288">FMN</keyword>
<keyword evidence="4" id="KW-0560">Oxidoreductase</keyword>
<dbReference type="EMBL" id="DF836316">
    <property type="protein sequence ID" value="GAN02751.1"/>
    <property type="molecule type" value="Genomic_DNA"/>
</dbReference>
<evidence type="ECO:0000256" key="5">
    <source>
        <dbReference type="ARBA" id="ARBA00023033"/>
    </source>
</evidence>
<accession>A0A0C9M276</accession>
<evidence type="ECO:0000313" key="7">
    <source>
        <dbReference type="Proteomes" id="UP000053815"/>
    </source>
</evidence>
<dbReference type="STRING" id="91626.A0A0C9M276"/>
<proteinExistence type="inferred from homology"/>
<name>A0A0C9M276_9FUNG</name>
<evidence type="ECO:0000256" key="3">
    <source>
        <dbReference type="ARBA" id="ARBA00022643"/>
    </source>
</evidence>
<dbReference type="Proteomes" id="UP000053815">
    <property type="component" value="Unassembled WGS sequence"/>
</dbReference>
<dbReference type="Pfam" id="PF03060">
    <property type="entry name" value="NMO"/>
    <property type="match status" value="1"/>
</dbReference>
<dbReference type="InterPro" id="IPR004136">
    <property type="entry name" value="NMO"/>
</dbReference>
<dbReference type="OrthoDB" id="2349068at2759"/>
<evidence type="ECO:0000256" key="2">
    <source>
        <dbReference type="ARBA" id="ARBA00022630"/>
    </source>
</evidence>
<organism evidence="6">
    <name type="scientific">Mucor ambiguus</name>
    <dbReference type="NCBI Taxonomy" id="91626"/>
    <lineage>
        <taxon>Eukaryota</taxon>
        <taxon>Fungi</taxon>
        <taxon>Fungi incertae sedis</taxon>
        <taxon>Mucoromycota</taxon>
        <taxon>Mucoromycotina</taxon>
        <taxon>Mucoromycetes</taxon>
        <taxon>Mucorales</taxon>
        <taxon>Mucorineae</taxon>
        <taxon>Mucoraceae</taxon>
        <taxon>Mucor</taxon>
    </lineage>
</organism>
<dbReference type="Gene3D" id="3.20.20.70">
    <property type="entry name" value="Aldolase class I"/>
    <property type="match status" value="1"/>
</dbReference>
<comment type="similarity">
    <text evidence="1">Belongs to the nitronate monooxygenase family. NMO class I subfamily.</text>
</comment>
<reference evidence="6" key="1">
    <citation type="submission" date="2014-09" db="EMBL/GenBank/DDBJ databases">
        <title>Draft genome sequence of an oleaginous Mucoromycotina fungus Mucor ambiguus NBRC6742.</title>
        <authorList>
            <person name="Takeda I."/>
            <person name="Yamane N."/>
            <person name="Morita T."/>
            <person name="Tamano K."/>
            <person name="Machida M."/>
            <person name="Baker S."/>
            <person name="Koike H."/>
        </authorList>
    </citation>
    <scope>NUCLEOTIDE SEQUENCE</scope>
    <source>
        <strain evidence="6">NBRC 6742</strain>
    </source>
</reference>
<dbReference type="AlphaFoldDB" id="A0A0C9M276"/>
<keyword evidence="5" id="KW-0503">Monooxygenase</keyword>
<keyword evidence="7" id="KW-1185">Reference proteome</keyword>
<dbReference type="GO" id="GO:0018580">
    <property type="term" value="F:nitronate monooxygenase activity"/>
    <property type="evidence" value="ECO:0007669"/>
    <property type="project" value="InterPro"/>
</dbReference>
<dbReference type="PANTHER" id="PTHR42747">
    <property type="entry name" value="NITRONATE MONOOXYGENASE-RELATED"/>
    <property type="match status" value="1"/>
</dbReference>
<keyword evidence="2" id="KW-0285">Flavoprotein</keyword>